<dbReference type="EMBL" id="PPTA01000019">
    <property type="protein sequence ID" value="TFA98579.1"/>
    <property type="molecule type" value="Genomic_DNA"/>
</dbReference>
<proteinExistence type="predicted"/>
<dbReference type="Proteomes" id="UP001642720">
    <property type="component" value="Unassembled WGS sequence"/>
</dbReference>
<name>A0ABY2GRM3_9HYPO</name>
<evidence type="ECO:0000256" key="2">
    <source>
        <dbReference type="SAM" id="MobiDB-lite"/>
    </source>
</evidence>
<feature type="coiled-coil region" evidence="1">
    <location>
        <begin position="80"/>
        <end position="166"/>
    </location>
</feature>
<organism evidence="3 4">
    <name type="scientific">Trichoderma ghanense</name>
    <dbReference type="NCBI Taxonomy" id="65468"/>
    <lineage>
        <taxon>Eukaryota</taxon>
        <taxon>Fungi</taxon>
        <taxon>Dikarya</taxon>
        <taxon>Ascomycota</taxon>
        <taxon>Pezizomycotina</taxon>
        <taxon>Sordariomycetes</taxon>
        <taxon>Hypocreomycetidae</taxon>
        <taxon>Hypocreales</taxon>
        <taxon>Hypocreaceae</taxon>
        <taxon>Trichoderma</taxon>
    </lineage>
</organism>
<dbReference type="GeneID" id="300581150"/>
<comment type="caution">
    <text evidence="3">The sequence shown here is derived from an EMBL/GenBank/DDBJ whole genome shotgun (WGS) entry which is preliminary data.</text>
</comment>
<dbReference type="RefSeq" id="XP_073554781.1">
    <property type="nucleotide sequence ID" value="XM_073706700.1"/>
</dbReference>
<sequence>MDSNPNTMPPLTMALAPQYGNRGTWSSQLRTAYVMPPKSFTETDDDLEIDLEQGEADSPNESGVTEKLRITGLRAMDRLVQDLLASQKSLEDEKRKAEDKDAEIARLKEEVAQLQQRDCQDCKEVEELRRLLAFYKANGEQVSREFRDLQATNRSLQTQLQATETALEEQMSLLSGLGGSA</sequence>
<accession>A0ABY2GRM3</accession>
<keyword evidence="4" id="KW-1185">Reference proteome</keyword>
<evidence type="ECO:0000256" key="1">
    <source>
        <dbReference type="SAM" id="Coils"/>
    </source>
</evidence>
<keyword evidence="1" id="KW-0175">Coiled coil</keyword>
<evidence type="ECO:0000313" key="3">
    <source>
        <dbReference type="EMBL" id="TFA98579.1"/>
    </source>
</evidence>
<feature type="region of interest" description="Disordered" evidence="2">
    <location>
        <begin position="1"/>
        <end position="21"/>
    </location>
</feature>
<gene>
    <name evidence="3" type="ORF">CCMA1212_009625</name>
</gene>
<evidence type="ECO:0000313" key="4">
    <source>
        <dbReference type="Proteomes" id="UP001642720"/>
    </source>
</evidence>
<reference evidence="3 4" key="1">
    <citation type="submission" date="2018-01" db="EMBL/GenBank/DDBJ databases">
        <title>Genome characterization of the sugarcane-associated fungus Trichoderma ghanense CCMA-1212 and their application in lignocelulose bioconversion.</title>
        <authorList>
            <person name="Steindorff A.S."/>
            <person name="Mendes T.D."/>
            <person name="Vilela E.S.D."/>
            <person name="Rodrigues D.S."/>
            <person name="Formighieri E.F."/>
            <person name="Melo I.S."/>
            <person name="Favaro L.C.L."/>
        </authorList>
    </citation>
    <scope>NUCLEOTIDE SEQUENCE [LARGE SCALE GENOMIC DNA]</scope>
    <source>
        <strain evidence="3 4">CCMA-1212</strain>
    </source>
</reference>
<protein>
    <submittedName>
        <fullName evidence="3">Uncharacterized protein</fullName>
    </submittedName>
</protein>